<keyword evidence="5" id="KW-1185">Reference proteome</keyword>
<organism evidence="4 5">
    <name type="scientific">Streptomyces rubiginosohelvolus</name>
    <dbReference type="NCBI Taxonomy" id="67362"/>
    <lineage>
        <taxon>Bacteria</taxon>
        <taxon>Bacillati</taxon>
        <taxon>Actinomycetota</taxon>
        <taxon>Actinomycetes</taxon>
        <taxon>Kitasatosporales</taxon>
        <taxon>Streptomycetaceae</taxon>
        <taxon>Streptomyces</taxon>
    </lineage>
</organism>
<dbReference type="EMBL" id="JBHXKZ010000004">
    <property type="protein sequence ID" value="MFD4822226.1"/>
    <property type="molecule type" value="Genomic_DNA"/>
</dbReference>
<dbReference type="SUPFAM" id="SSF46689">
    <property type="entry name" value="Homeodomain-like"/>
    <property type="match status" value="1"/>
</dbReference>
<reference evidence="4 5" key="1">
    <citation type="submission" date="2024-09" db="EMBL/GenBank/DDBJ databases">
        <title>The Natural Products Discovery Center: Release of the First 8490 Sequenced Strains for Exploring Actinobacteria Biosynthetic Diversity.</title>
        <authorList>
            <person name="Kalkreuter E."/>
            <person name="Kautsar S.A."/>
            <person name="Yang D."/>
            <person name="Bader C.D."/>
            <person name="Teijaro C.N."/>
            <person name="Fluegel L."/>
            <person name="Davis C.M."/>
            <person name="Simpson J.R."/>
            <person name="Lauterbach L."/>
            <person name="Steele A.D."/>
            <person name="Gui C."/>
            <person name="Meng S."/>
            <person name="Li G."/>
            <person name="Viehrig K."/>
            <person name="Ye F."/>
            <person name="Su P."/>
            <person name="Kiefer A.F."/>
            <person name="Nichols A."/>
            <person name="Cepeda A.J."/>
            <person name="Yan W."/>
            <person name="Fan B."/>
            <person name="Jiang Y."/>
            <person name="Adhikari A."/>
            <person name="Zheng C.-J."/>
            <person name="Schuster L."/>
            <person name="Cowan T.M."/>
            <person name="Smanski M.J."/>
            <person name="Chevrette M.G."/>
            <person name="De Carvalho L.P.S."/>
            <person name="Shen B."/>
        </authorList>
    </citation>
    <scope>NUCLEOTIDE SEQUENCE [LARGE SCALE GENOMIC DNA]</scope>
    <source>
        <strain evidence="4 5">NPDC058428</strain>
    </source>
</reference>
<dbReference type="Pfam" id="PF14246">
    <property type="entry name" value="TetR_C_7"/>
    <property type="match status" value="1"/>
</dbReference>
<comment type="caution">
    <text evidence="4">The sequence shown here is derived from an EMBL/GenBank/DDBJ whole genome shotgun (WGS) entry which is preliminary data.</text>
</comment>
<dbReference type="InterPro" id="IPR039536">
    <property type="entry name" value="TetR_C_Proteobacteria"/>
</dbReference>
<dbReference type="PRINTS" id="PR00455">
    <property type="entry name" value="HTHTETR"/>
</dbReference>
<evidence type="ECO:0000313" key="4">
    <source>
        <dbReference type="EMBL" id="MFD4822226.1"/>
    </source>
</evidence>
<name>A0ABW6F333_9ACTN</name>
<evidence type="ECO:0000259" key="3">
    <source>
        <dbReference type="PROSITE" id="PS50977"/>
    </source>
</evidence>
<gene>
    <name evidence="4" type="ORF">ACFWOQ_06570</name>
</gene>
<accession>A0ABW6F333</accession>
<dbReference type="Proteomes" id="UP001598352">
    <property type="component" value="Unassembled WGS sequence"/>
</dbReference>
<evidence type="ECO:0000256" key="1">
    <source>
        <dbReference type="ARBA" id="ARBA00023125"/>
    </source>
</evidence>
<dbReference type="InterPro" id="IPR009057">
    <property type="entry name" value="Homeodomain-like_sf"/>
</dbReference>
<evidence type="ECO:0000256" key="2">
    <source>
        <dbReference type="PROSITE-ProRule" id="PRU00335"/>
    </source>
</evidence>
<dbReference type="InterPro" id="IPR001647">
    <property type="entry name" value="HTH_TetR"/>
</dbReference>
<protein>
    <submittedName>
        <fullName evidence="4">TetR/AcrR family transcriptional regulator</fullName>
    </submittedName>
</protein>
<dbReference type="Gene3D" id="1.10.357.10">
    <property type="entry name" value="Tetracycline Repressor, domain 2"/>
    <property type="match status" value="1"/>
</dbReference>
<dbReference type="PROSITE" id="PS50977">
    <property type="entry name" value="HTH_TETR_2"/>
    <property type="match status" value="1"/>
</dbReference>
<evidence type="ECO:0000313" key="5">
    <source>
        <dbReference type="Proteomes" id="UP001598352"/>
    </source>
</evidence>
<dbReference type="Pfam" id="PF00440">
    <property type="entry name" value="TetR_N"/>
    <property type="match status" value="1"/>
</dbReference>
<dbReference type="InterPro" id="IPR050109">
    <property type="entry name" value="HTH-type_TetR-like_transc_reg"/>
</dbReference>
<feature type="DNA-binding region" description="H-T-H motif" evidence="2">
    <location>
        <begin position="40"/>
        <end position="59"/>
    </location>
</feature>
<keyword evidence="1 2" id="KW-0238">DNA-binding</keyword>
<proteinExistence type="predicted"/>
<dbReference type="RefSeq" id="WP_382770775.1">
    <property type="nucleotide sequence ID" value="NZ_JBHXKZ010000004.1"/>
</dbReference>
<feature type="domain" description="HTH tetR-type" evidence="3">
    <location>
        <begin position="17"/>
        <end position="77"/>
    </location>
</feature>
<sequence length="222" mass="23603">MSPGAETPERPAGRLRPAKRQAIMTGGREVFARDGYARAGIDAIATAAETSTRTIYKHFADKRALFATVIVDSATQVAEAEIALMERHLSTVADAREVEPALRAFAADWLDDTGDWLAGMAHSAAHRALIGQVQAEAAHLGAEVVDRWWRAGPGRVRAELAAVLRRWTGAGLLNIADADRAAAHFSRLVSATPGPPASAVAADERAAWIADGVAVFVRAHRA</sequence>
<dbReference type="PANTHER" id="PTHR30055">
    <property type="entry name" value="HTH-TYPE TRANSCRIPTIONAL REGULATOR RUTR"/>
    <property type="match status" value="1"/>
</dbReference>
<dbReference type="Gene3D" id="1.10.10.60">
    <property type="entry name" value="Homeodomain-like"/>
    <property type="match status" value="1"/>
</dbReference>
<dbReference type="PANTHER" id="PTHR30055:SF146">
    <property type="entry name" value="HTH-TYPE TRANSCRIPTIONAL DUAL REGULATOR CECR"/>
    <property type="match status" value="1"/>
</dbReference>